<dbReference type="InterPro" id="IPR027268">
    <property type="entry name" value="Peptidase_M4/M1_CTD_sf"/>
</dbReference>
<evidence type="ECO:0000256" key="11">
    <source>
        <dbReference type="ARBA" id="ARBA00023049"/>
    </source>
</evidence>
<dbReference type="RefSeq" id="WP_105213828.1">
    <property type="nucleotide sequence ID" value="NZ_CP027062.1"/>
</dbReference>
<dbReference type="KEGG" id="aue:C5O00_00095"/>
<evidence type="ECO:0000256" key="4">
    <source>
        <dbReference type="ARBA" id="ARBA00022525"/>
    </source>
</evidence>
<organism evidence="15 16">
    <name type="scientific">Pukyongia salina</name>
    <dbReference type="NCBI Taxonomy" id="2094025"/>
    <lineage>
        <taxon>Bacteria</taxon>
        <taxon>Pseudomonadati</taxon>
        <taxon>Bacteroidota</taxon>
        <taxon>Flavobacteriia</taxon>
        <taxon>Flavobacteriales</taxon>
        <taxon>Flavobacteriaceae</taxon>
        <taxon>Pukyongia</taxon>
    </lineage>
</organism>
<dbReference type="Pfam" id="PF18962">
    <property type="entry name" value="Por_Secre_tail"/>
    <property type="match status" value="1"/>
</dbReference>
<dbReference type="InterPro" id="IPR011096">
    <property type="entry name" value="FTP_domain"/>
</dbReference>
<keyword evidence="7 13" id="KW-0732">Signal</keyword>
<evidence type="ECO:0000256" key="5">
    <source>
        <dbReference type="ARBA" id="ARBA00022670"/>
    </source>
</evidence>
<dbReference type="Pfam" id="PF02494">
    <property type="entry name" value="HYR"/>
    <property type="match status" value="1"/>
</dbReference>
<evidence type="ECO:0000256" key="8">
    <source>
        <dbReference type="ARBA" id="ARBA00022737"/>
    </source>
</evidence>
<dbReference type="EMBL" id="CP027062">
    <property type="protein sequence ID" value="AVI49647.1"/>
    <property type="molecule type" value="Genomic_DNA"/>
</dbReference>
<evidence type="ECO:0000256" key="2">
    <source>
        <dbReference type="ARBA" id="ARBA00004613"/>
    </source>
</evidence>
<dbReference type="GO" id="GO:0004222">
    <property type="term" value="F:metalloendopeptidase activity"/>
    <property type="evidence" value="ECO:0007669"/>
    <property type="project" value="InterPro"/>
</dbReference>
<feature type="signal peptide" evidence="13">
    <location>
        <begin position="1"/>
        <end position="22"/>
    </location>
</feature>
<reference evidence="15 16" key="1">
    <citation type="submission" date="2018-02" db="EMBL/GenBank/DDBJ databases">
        <title>Genomic analysis of the strain RR4-38 isolated from a seawater recirculating aquaculture system.</title>
        <authorList>
            <person name="Kim Y.-S."/>
            <person name="Jang Y.H."/>
            <person name="Kim K.-H."/>
        </authorList>
    </citation>
    <scope>NUCLEOTIDE SEQUENCE [LARGE SCALE GENOMIC DNA]</scope>
    <source>
        <strain evidence="15 16">RR4-38</strain>
    </source>
</reference>
<feature type="chain" id="PRO_5015764439" evidence="13">
    <location>
        <begin position="23"/>
        <end position="1151"/>
    </location>
</feature>
<keyword evidence="10" id="KW-0862">Zinc</keyword>
<keyword evidence="16" id="KW-1185">Reference proteome</keyword>
<dbReference type="AlphaFoldDB" id="A0A2S0HSJ5"/>
<dbReference type="InterPro" id="IPR001842">
    <property type="entry name" value="Peptidase_M36"/>
</dbReference>
<dbReference type="OrthoDB" id="5377264at2"/>
<name>A0A2S0HSJ5_9FLAO</name>
<keyword evidence="8" id="KW-0677">Repeat</keyword>
<evidence type="ECO:0000313" key="16">
    <source>
        <dbReference type="Proteomes" id="UP000238442"/>
    </source>
</evidence>
<keyword evidence="4" id="KW-0964">Secreted</keyword>
<dbReference type="CDD" id="cd09596">
    <property type="entry name" value="M36"/>
    <property type="match status" value="1"/>
</dbReference>
<dbReference type="PANTHER" id="PTHR33478">
    <property type="entry name" value="EXTRACELLULAR METALLOPROTEINASE MEP"/>
    <property type="match status" value="1"/>
</dbReference>
<dbReference type="InterPro" id="IPR044023">
    <property type="entry name" value="Ig_7"/>
</dbReference>
<evidence type="ECO:0000259" key="14">
    <source>
        <dbReference type="PROSITE" id="PS50825"/>
    </source>
</evidence>
<evidence type="ECO:0000256" key="13">
    <source>
        <dbReference type="SAM" id="SignalP"/>
    </source>
</evidence>
<dbReference type="GO" id="GO:0008270">
    <property type="term" value="F:zinc ion binding"/>
    <property type="evidence" value="ECO:0007669"/>
    <property type="project" value="InterPro"/>
</dbReference>
<dbReference type="Pfam" id="PF07504">
    <property type="entry name" value="FTP"/>
    <property type="match status" value="1"/>
</dbReference>
<comment type="cofactor">
    <cofactor evidence="1">
        <name>Zn(2+)</name>
        <dbReference type="ChEBI" id="CHEBI:29105"/>
    </cofactor>
</comment>
<evidence type="ECO:0000256" key="6">
    <source>
        <dbReference type="ARBA" id="ARBA00022723"/>
    </source>
</evidence>
<evidence type="ECO:0000256" key="10">
    <source>
        <dbReference type="ARBA" id="ARBA00022833"/>
    </source>
</evidence>
<dbReference type="Proteomes" id="UP000238442">
    <property type="component" value="Chromosome"/>
</dbReference>
<evidence type="ECO:0000256" key="9">
    <source>
        <dbReference type="ARBA" id="ARBA00022801"/>
    </source>
</evidence>
<dbReference type="Pfam" id="PF19081">
    <property type="entry name" value="Ig_7"/>
    <property type="match status" value="1"/>
</dbReference>
<dbReference type="PANTHER" id="PTHR33478:SF1">
    <property type="entry name" value="EXTRACELLULAR METALLOPROTEINASE MEP"/>
    <property type="match status" value="1"/>
</dbReference>
<protein>
    <submittedName>
        <fullName evidence="15">Subtilisin</fullName>
    </submittedName>
</protein>
<dbReference type="GO" id="GO:0006508">
    <property type="term" value="P:proteolysis"/>
    <property type="evidence" value="ECO:0007669"/>
    <property type="project" value="UniProtKB-KW"/>
</dbReference>
<feature type="domain" description="HYR" evidence="14">
    <location>
        <begin position="979"/>
        <end position="1062"/>
    </location>
</feature>
<dbReference type="Gene3D" id="1.10.390.10">
    <property type="entry name" value="Neutral Protease Domain 2"/>
    <property type="match status" value="1"/>
</dbReference>
<sequence length="1151" mass="122265">MKKFTSALNLVVCLLLFSPLAAQNSTDQINQYFEQLLENDLLVPQDVQWQITNQHISSVSGVNHIYFRQTVNGIPVYGTDSGIHISANGKVLMANDRFIPNANSRTSAGVSPSLTAIQAVQAAANQLNYNITGSLDILERGNGITQETVLSTGGISRSNIPAKLVYQLSNNDELVLAWDLSIESTEVETEWYSVRVDATTGQIIDKANWIVSCKFEHDHSTHNEEKLDYNANLYDIPNYKELVSAEANAGCSECYQAFAMPIESPYFGNHTDIVQPADPIASPFGWHDTDGSAGAEFTVTRGNNVNAYEDGNNPGYQPDGGASLQFTGYAFDQIYSNANQYEDAAITNLFYWNNIIHDVMYQYGFDEASGNFQENNYGNGGAGSDSVDAEAQDGSGTCNANFGTPGDGGNPRMQMYVCGDKDGDFDNLVIVHEYGHGISNRLTGGPAASGCLQNTEQMGEGWSDFYGVIMTIEPGDTGTDARAVGTYLFGQGPGGGGIRPFPYSTDLAVNPQTYDDIKTAAIPHGIGSVWATMLWEMTWALIDEHGFDPNIYNFTGDVSVDAGNIQALALVTEGMKLQPCSPGFVDGRDAILAADLAIYGGANECLLWDAFAKRGLGVSADQGSSNSRSDGTEAFDTPSGLAAFTAPNDVCASEPEMTGLGGGTPFGGVYSGPGVTDDGNGATYSFDPAIAGVGVHTIMYEVQASTCSIASSATDDIEVLAVPNGPVTTGASDICVGDSVTVSATPTDPGNVIRWFDAPTGGIFLFEGNDYTFNPTGDVTLYAQENPPGPLSQLVISEISLETPDQLEIINVGVSTDYTGYTIAVSEQPYTDINTQNAIEQTLGFMGQDEVIAFNDDGGANYWGNNIWWNNTGTGWIIIVDTSGNVVDSVFWNFTAAEIAGLNVTINGFNITAADLDWTGDGANLIAECSGSFRRVGDTDSAADWSGICETADFGSYNEDIGLGFTGCLADRTETIVTVDAVAPTVTCPANSTEVVNQGELFTLPDYTPMATASDNCTGIPVLTQDPAAGTQVGPGITTITIVATDAAGNATDCTFEVEVVEVLGNSDNELFDGILLYPNPVQEELNLVNNTGEILISVRISDVNGRTIQSIDLNSSGNTTVISMESLATGMYFVQIQSTNATVVKRVVKQ</sequence>
<gene>
    <name evidence="15" type="ORF">C5O00_00095</name>
</gene>
<dbReference type="InterPro" id="IPR050371">
    <property type="entry name" value="Fungal_virulence_M36"/>
</dbReference>
<dbReference type="SUPFAM" id="SSF55486">
    <property type="entry name" value="Metalloproteases ('zincins'), catalytic domain"/>
    <property type="match status" value="1"/>
</dbReference>
<dbReference type="Pfam" id="PF02128">
    <property type="entry name" value="Peptidase_M36"/>
    <property type="match status" value="1"/>
</dbReference>
<dbReference type="InterPro" id="IPR003410">
    <property type="entry name" value="HYR_dom"/>
</dbReference>
<evidence type="ECO:0000256" key="12">
    <source>
        <dbReference type="ARBA" id="ARBA00023145"/>
    </source>
</evidence>
<keyword evidence="5" id="KW-0645">Protease</keyword>
<dbReference type="GO" id="GO:0005615">
    <property type="term" value="C:extracellular space"/>
    <property type="evidence" value="ECO:0007669"/>
    <property type="project" value="InterPro"/>
</dbReference>
<evidence type="ECO:0000256" key="7">
    <source>
        <dbReference type="ARBA" id="ARBA00022729"/>
    </source>
</evidence>
<comment type="similarity">
    <text evidence="3">Belongs to the peptidase M36 family.</text>
</comment>
<dbReference type="InterPro" id="IPR026444">
    <property type="entry name" value="Secre_tail"/>
</dbReference>
<keyword evidence="12" id="KW-0865">Zymogen</keyword>
<keyword evidence="6" id="KW-0479">Metal-binding</keyword>
<dbReference type="NCBIfam" id="TIGR04183">
    <property type="entry name" value="Por_Secre_tail"/>
    <property type="match status" value="1"/>
</dbReference>
<dbReference type="PROSITE" id="PS50825">
    <property type="entry name" value="HYR"/>
    <property type="match status" value="1"/>
</dbReference>
<evidence type="ECO:0000256" key="3">
    <source>
        <dbReference type="ARBA" id="ARBA00006006"/>
    </source>
</evidence>
<keyword evidence="11" id="KW-0482">Metalloprotease</keyword>
<comment type="subcellular location">
    <subcellularLocation>
        <location evidence="2">Secreted</location>
    </subcellularLocation>
</comment>
<keyword evidence="9" id="KW-0378">Hydrolase</keyword>
<dbReference type="Gene3D" id="3.10.170.10">
    <property type="match status" value="1"/>
</dbReference>
<evidence type="ECO:0000313" key="15">
    <source>
        <dbReference type="EMBL" id="AVI49647.1"/>
    </source>
</evidence>
<proteinExistence type="inferred from homology"/>
<evidence type="ECO:0000256" key="1">
    <source>
        <dbReference type="ARBA" id="ARBA00001947"/>
    </source>
</evidence>
<accession>A0A2S0HSJ5</accession>